<protein>
    <submittedName>
        <fullName evidence="1">Uncharacterized protein</fullName>
    </submittedName>
</protein>
<accession>A0A0N0CV52</accession>
<organism evidence="1 2">
    <name type="scientific">Lysinibacillus macroides</name>
    <dbReference type="NCBI Taxonomy" id="33935"/>
    <lineage>
        <taxon>Bacteria</taxon>
        <taxon>Bacillati</taxon>
        <taxon>Bacillota</taxon>
        <taxon>Bacilli</taxon>
        <taxon>Bacillales</taxon>
        <taxon>Bacillaceae</taxon>
        <taxon>Lysinibacillus</taxon>
    </lineage>
</organism>
<reference evidence="1 2" key="1">
    <citation type="submission" date="2015-07" db="EMBL/GenBank/DDBJ databases">
        <title>Genome sequencing project for genomic taxonomy and phylogenomics of Bacillus-like bacteria.</title>
        <authorList>
            <person name="Liu B."/>
            <person name="Wang J."/>
            <person name="Zhu Y."/>
            <person name="Liu G."/>
            <person name="Chen Q."/>
            <person name="Chen Z."/>
            <person name="Che J."/>
            <person name="Ge C."/>
            <person name="Shi H."/>
            <person name="Pan Z."/>
            <person name="Liu X."/>
        </authorList>
    </citation>
    <scope>NUCLEOTIDE SEQUENCE [LARGE SCALE GENOMIC DNA]</scope>
    <source>
        <strain evidence="1 2">DSM 54</strain>
    </source>
</reference>
<dbReference type="RefSeq" id="WP_053996493.1">
    <property type="nucleotide sequence ID" value="NZ_CP065643.1"/>
</dbReference>
<keyword evidence="2" id="KW-1185">Reference proteome</keyword>
<proteinExistence type="predicted"/>
<sequence length="109" mass="13031">MFVDTHYKDAENFINHVLNMLPKHPKEKDLRRAIDQLDYSKNLWQKQIFDDLHKLGKPLKAEFASTYSKKQLTELTEKLYLEKCLYQLKYLVHLNIGLLDVQIRGRRDA</sequence>
<dbReference type="AlphaFoldDB" id="A0A0N0CV52"/>
<name>A0A0N0CV52_9BACI</name>
<dbReference type="Proteomes" id="UP000037977">
    <property type="component" value="Unassembled WGS sequence"/>
</dbReference>
<comment type="caution">
    <text evidence="1">The sequence shown here is derived from an EMBL/GenBank/DDBJ whole genome shotgun (WGS) entry which is preliminary data.</text>
</comment>
<gene>
    <name evidence="1" type="ORF">ADM90_19105</name>
</gene>
<evidence type="ECO:0000313" key="1">
    <source>
        <dbReference type="EMBL" id="KOY81251.1"/>
    </source>
</evidence>
<dbReference type="PATRIC" id="fig|33935.3.peg.2640"/>
<dbReference type="STRING" id="33935.ADM90_19105"/>
<evidence type="ECO:0000313" key="2">
    <source>
        <dbReference type="Proteomes" id="UP000037977"/>
    </source>
</evidence>
<dbReference type="EMBL" id="LGCI01000010">
    <property type="protein sequence ID" value="KOY81251.1"/>
    <property type="molecule type" value="Genomic_DNA"/>
</dbReference>